<dbReference type="EMBL" id="JABBNI010000001">
    <property type="protein sequence ID" value="NMM61191.1"/>
    <property type="molecule type" value="Genomic_DNA"/>
</dbReference>
<gene>
    <name evidence="1" type="ORF">HBE96_00420</name>
</gene>
<accession>A0A7Y0ED56</accession>
<evidence type="ECO:0000313" key="1">
    <source>
        <dbReference type="EMBL" id="NMM61191.1"/>
    </source>
</evidence>
<proteinExistence type="predicted"/>
<reference evidence="1 2" key="2">
    <citation type="submission" date="2020-06" db="EMBL/GenBank/DDBJ databases">
        <title>Complete Genome Sequence of Clostridium muelleri sp. nov. P21T, an Acid-Alcohol Producing Acetogen Isolated from Old Hay.</title>
        <authorList>
            <person name="Duncan K.E."/>
            <person name="Tanner R.S."/>
        </authorList>
    </citation>
    <scope>NUCLEOTIDE SEQUENCE [LARGE SCALE GENOMIC DNA]</scope>
    <source>
        <strain evidence="1 2">P21</strain>
    </source>
</reference>
<organism evidence="1 2">
    <name type="scientific">Clostridium muellerianum</name>
    <dbReference type="NCBI Taxonomy" id="2716538"/>
    <lineage>
        <taxon>Bacteria</taxon>
        <taxon>Bacillati</taxon>
        <taxon>Bacillota</taxon>
        <taxon>Clostridia</taxon>
        <taxon>Eubacteriales</taxon>
        <taxon>Clostridiaceae</taxon>
        <taxon>Clostridium</taxon>
    </lineage>
</organism>
<name>A0A7Y0ED56_9CLOT</name>
<keyword evidence="2" id="KW-1185">Reference proteome</keyword>
<comment type="caution">
    <text evidence="1">The sequence shown here is derived from an EMBL/GenBank/DDBJ whole genome shotgun (WGS) entry which is preliminary data.</text>
</comment>
<sequence length="79" mass="9140">MNIKKWTNHKGKKIKLRKILNDNGGRTMAVLTSCKPSKFVINASKAKAFIEESNRNKITDSFLEECRQAANLFRKEKRD</sequence>
<evidence type="ECO:0000313" key="2">
    <source>
        <dbReference type="Proteomes" id="UP000537131"/>
    </source>
</evidence>
<dbReference type="AlphaFoldDB" id="A0A7Y0ED56"/>
<dbReference type="Proteomes" id="UP000537131">
    <property type="component" value="Unassembled WGS sequence"/>
</dbReference>
<protein>
    <submittedName>
        <fullName evidence="1">Uncharacterized protein</fullName>
    </submittedName>
</protein>
<reference evidence="1 2" key="1">
    <citation type="submission" date="2020-04" db="EMBL/GenBank/DDBJ databases">
        <authorList>
            <person name="Doyle D.A."/>
        </authorList>
    </citation>
    <scope>NUCLEOTIDE SEQUENCE [LARGE SCALE GENOMIC DNA]</scope>
    <source>
        <strain evidence="1 2">P21</strain>
    </source>
</reference>
<dbReference type="RefSeq" id="WP_169295804.1">
    <property type="nucleotide sequence ID" value="NZ_JABBNI010000001.1"/>
</dbReference>